<feature type="region of interest" description="Disordered" evidence="1">
    <location>
        <begin position="133"/>
        <end position="161"/>
    </location>
</feature>
<protein>
    <submittedName>
        <fullName evidence="3">Uncharacterized protein</fullName>
    </submittedName>
</protein>
<evidence type="ECO:0000313" key="3">
    <source>
        <dbReference type="WBParaSite" id="nRc.2.0.1.t02662-RA"/>
    </source>
</evidence>
<reference evidence="3" key="1">
    <citation type="submission" date="2022-11" db="UniProtKB">
        <authorList>
            <consortium name="WormBaseParasite"/>
        </authorList>
    </citation>
    <scope>IDENTIFICATION</scope>
</reference>
<proteinExistence type="predicted"/>
<dbReference type="Proteomes" id="UP000887565">
    <property type="component" value="Unplaced"/>
</dbReference>
<accession>A0A915HMT9</accession>
<evidence type="ECO:0000256" key="1">
    <source>
        <dbReference type="SAM" id="MobiDB-lite"/>
    </source>
</evidence>
<name>A0A915HMT9_ROMCU</name>
<dbReference type="WBParaSite" id="nRc.2.0.1.t02662-RA">
    <property type="protein sequence ID" value="nRc.2.0.1.t02662-RA"/>
    <property type="gene ID" value="nRc.2.0.1.g02662"/>
</dbReference>
<keyword evidence="2" id="KW-1185">Reference proteome</keyword>
<dbReference type="AlphaFoldDB" id="A0A915HMT9"/>
<evidence type="ECO:0000313" key="2">
    <source>
        <dbReference type="Proteomes" id="UP000887565"/>
    </source>
</evidence>
<organism evidence="2 3">
    <name type="scientific">Romanomermis culicivorax</name>
    <name type="common">Nematode worm</name>
    <dbReference type="NCBI Taxonomy" id="13658"/>
    <lineage>
        <taxon>Eukaryota</taxon>
        <taxon>Metazoa</taxon>
        <taxon>Ecdysozoa</taxon>
        <taxon>Nematoda</taxon>
        <taxon>Enoplea</taxon>
        <taxon>Dorylaimia</taxon>
        <taxon>Mermithida</taxon>
        <taxon>Mermithoidea</taxon>
        <taxon>Mermithidae</taxon>
        <taxon>Romanomermis</taxon>
    </lineage>
</organism>
<sequence>MNSLLGLREFGLAESGGGDRDVPTAAINLGFYIVQKRNRNMKKIKEKEGIRGPQAKDMINLLLRSPDIKSHLKKHELKCLHNHSSYIIDYHYPDPYLSNVGPPEPPGSYVFVPGSYVGSWGLPQKIDTYWREEKGKKEKREKGGKKKREERRREREKESANQSINLKKIHQIINLGDNNLRDMTNVEIAVKVRTFPSAKAFMQLPRASNDLLMLAPSRIRSPQFLVAVALSDPAKSTKTILEIKTSLLKPAFRGLCFKCTSKMEIIKTYDTMIHTDKYGCFNPE</sequence>